<name>A0A1G2IGN9_9BACT</name>
<dbReference type="STRING" id="1802214.A2908_00635"/>
<evidence type="ECO:0000256" key="3">
    <source>
        <dbReference type="ARBA" id="ARBA00023274"/>
    </source>
</evidence>
<comment type="caution">
    <text evidence="8">The sequence shown here is derived from an EMBL/GenBank/DDBJ whole genome shotgun (WGS) entry which is preliminary data.</text>
</comment>
<keyword evidence="3 5" id="KW-0687">Ribonucleoprotein</keyword>
<dbReference type="InterPro" id="IPR005825">
    <property type="entry name" value="Ribosomal_uL24_CS"/>
</dbReference>
<evidence type="ECO:0000256" key="6">
    <source>
        <dbReference type="RuleBase" id="RU003477"/>
    </source>
</evidence>
<dbReference type="Pfam" id="PF17136">
    <property type="entry name" value="ribosomal_L24"/>
    <property type="match status" value="1"/>
</dbReference>
<dbReference type="PANTHER" id="PTHR12903">
    <property type="entry name" value="MITOCHONDRIAL RIBOSOMAL PROTEIN L24"/>
    <property type="match status" value="1"/>
</dbReference>
<dbReference type="GO" id="GO:0019843">
    <property type="term" value="F:rRNA binding"/>
    <property type="evidence" value="ECO:0007669"/>
    <property type="project" value="UniProtKB-UniRule"/>
</dbReference>
<evidence type="ECO:0000256" key="4">
    <source>
        <dbReference type="ARBA" id="ARBA00035206"/>
    </source>
</evidence>
<proteinExistence type="inferred from homology"/>
<dbReference type="Pfam" id="PF00467">
    <property type="entry name" value="KOW"/>
    <property type="match status" value="1"/>
</dbReference>
<sequence length="101" mass="11254">MKVKKGDTVLIISGKDKGRTAKILKSLVKERRILVEGVNLKKKHVKPKKEGEKGQVISVPLPIDVSNIKFLCPKCGKPTRLGYSIKGDKKNRICKKCQSEV</sequence>
<dbReference type="NCBIfam" id="TIGR01079">
    <property type="entry name" value="rplX_bact"/>
    <property type="match status" value="1"/>
</dbReference>
<keyword evidence="5" id="KW-0694">RNA-binding</keyword>
<dbReference type="EMBL" id="MHPA01000010">
    <property type="protein sequence ID" value="OGZ73590.1"/>
    <property type="molecule type" value="Genomic_DNA"/>
</dbReference>
<dbReference type="InterPro" id="IPR005824">
    <property type="entry name" value="KOW"/>
</dbReference>
<feature type="domain" description="KOW" evidence="7">
    <location>
        <begin position="2"/>
        <end position="29"/>
    </location>
</feature>
<dbReference type="InterPro" id="IPR041988">
    <property type="entry name" value="Ribosomal_uL24_KOW"/>
</dbReference>
<evidence type="ECO:0000259" key="7">
    <source>
        <dbReference type="SMART" id="SM00739"/>
    </source>
</evidence>
<evidence type="ECO:0000256" key="1">
    <source>
        <dbReference type="ARBA" id="ARBA00010618"/>
    </source>
</evidence>
<evidence type="ECO:0000256" key="2">
    <source>
        <dbReference type="ARBA" id="ARBA00022980"/>
    </source>
</evidence>
<dbReference type="GO" id="GO:0006412">
    <property type="term" value="P:translation"/>
    <property type="evidence" value="ECO:0007669"/>
    <property type="project" value="UniProtKB-UniRule"/>
</dbReference>
<comment type="subunit">
    <text evidence="5">Part of the 50S ribosomal subunit.</text>
</comment>
<dbReference type="AlphaFoldDB" id="A0A1G2IGN9"/>
<dbReference type="GO" id="GO:0003735">
    <property type="term" value="F:structural constituent of ribosome"/>
    <property type="evidence" value="ECO:0007669"/>
    <property type="project" value="InterPro"/>
</dbReference>
<dbReference type="HAMAP" id="MF_01326_B">
    <property type="entry name" value="Ribosomal_uL24_B"/>
    <property type="match status" value="1"/>
</dbReference>
<gene>
    <name evidence="5" type="primary">rplX</name>
    <name evidence="8" type="ORF">A2908_00635</name>
</gene>
<dbReference type="SMART" id="SM00739">
    <property type="entry name" value="KOW"/>
    <property type="match status" value="1"/>
</dbReference>
<comment type="similarity">
    <text evidence="1 5 6">Belongs to the universal ribosomal protein uL24 family.</text>
</comment>
<accession>A0A1G2IGN9</accession>
<keyword evidence="5" id="KW-0699">rRNA-binding</keyword>
<comment type="function">
    <text evidence="5">One of two assembly initiator proteins, it binds directly to the 5'-end of the 23S rRNA, where it nucleates assembly of the 50S subunit.</text>
</comment>
<organism evidence="8 9">
    <name type="scientific">Candidatus Staskawiczbacteria bacterium RIFCSPLOWO2_01_FULL_38_12b</name>
    <dbReference type="NCBI Taxonomy" id="1802214"/>
    <lineage>
        <taxon>Bacteria</taxon>
        <taxon>Candidatus Staskawicziibacteriota</taxon>
    </lineage>
</organism>
<protein>
    <recommendedName>
        <fullName evidence="4 5">Large ribosomal subunit protein uL24</fullName>
    </recommendedName>
</protein>
<keyword evidence="2 5" id="KW-0689">Ribosomal protein</keyword>
<evidence type="ECO:0000313" key="9">
    <source>
        <dbReference type="Proteomes" id="UP000176774"/>
    </source>
</evidence>
<evidence type="ECO:0000256" key="5">
    <source>
        <dbReference type="HAMAP-Rule" id="MF_01326"/>
    </source>
</evidence>
<dbReference type="GO" id="GO:0005840">
    <property type="term" value="C:ribosome"/>
    <property type="evidence" value="ECO:0007669"/>
    <property type="project" value="UniProtKB-KW"/>
</dbReference>
<dbReference type="InterPro" id="IPR057264">
    <property type="entry name" value="Ribosomal_uL24_C"/>
</dbReference>
<dbReference type="PROSITE" id="PS01108">
    <property type="entry name" value="RIBOSOMAL_L24"/>
    <property type="match status" value="1"/>
</dbReference>
<dbReference type="Gene3D" id="2.30.30.30">
    <property type="match status" value="1"/>
</dbReference>
<dbReference type="GO" id="GO:1990904">
    <property type="term" value="C:ribonucleoprotein complex"/>
    <property type="evidence" value="ECO:0007669"/>
    <property type="project" value="UniProtKB-KW"/>
</dbReference>
<comment type="function">
    <text evidence="5">One of the proteins that surrounds the polypeptide exit tunnel on the outside of the subunit.</text>
</comment>
<dbReference type="CDD" id="cd06089">
    <property type="entry name" value="KOW_RPL26"/>
    <property type="match status" value="1"/>
</dbReference>
<evidence type="ECO:0000313" key="8">
    <source>
        <dbReference type="EMBL" id="OGZ73590.1"/>
    </source>
</evidence>
<reference evidence="8 9" key="1">
    <citation type="journal article" date="2016" name="Nat. Commun.">
        <title>Thousands of microbial genomes shed light on interconnected biogeochemical processes in an aquifer system.</title>
        <authorList>
            <person name="Anantharaman K."/>
            <person name="Brown C.T."/>
            <person name="Hug L.A."/>
            <person name="Sharon I."/>
            <person name="Castelle C.J."/>
            <person name="Probst A.J."/>
            <person name="Thomas B.C."/>
            <person name="Singh A."/>
            <person name="Wilkins M.J."/>
            <person name="Karaoz U."/>
            <person name="Brodie E.L."/>
            <person name="Williams K.H."/>
            <person name="Hubbard S.S."/>
            <person name="Banfield J.F."/>
        </authorList>
    </citation>
    <scope>NUCLEOTIDE SEQUENCE [LARGE SCALE GENOMIC DNA]</scope>
</reference>
<dbReference type="InterPro" id="IPR003256">
    <property type="entry name" value="Ribosomal_uL24"/>
</dbReference>
<dbReference type="InterPro" id="IPR014722">
    <property type="entry name" value="Rib_uL2_dom2"/>
</dbReference>
<dbReference type="SUPFAM" id="SSF50104">
    <property type="entry name" value="Translation proteins SH3-like domain"/>
    <property type="match status" value="1"/>
</dbReference>
<dbReference type="Proteomes" id="UP000176774">
    <property type="component" value="Unassembled WGS sequence"/>
</dbReference>
<dbReference type="InterPro" id="IPR008991">
    <property type="entry name" value="Translation_prot_SH3-like_sf"/>
</dbReference>